<dbReference type="Proteomes" id="UP000051643">
    <property type="component" value="Unassembled WGS sequence"/>
</dbReference>
<proteinExistence type="predicted"/>
<reference evidence="2" key="1">
    <citation type="submission" date="2015-10" db="EMBL/GenBank/DDBJ databases">
        <title>Draft genome sequence of Salegentibacter mishustinae KCTC 12263.</title>
        <authorList>
            <person name="Lin W."/>
            <person name="Zheng Q."/>
        </authorList>
    </citation>
    <scope>NUCLEOTIDE SEQUENCE [LARGE SCALE GENOMIC DNA]</scope>
    <source>
        <strain evidence="2">KCTC 12263</strain>
    </source>
</reference>
<comment type="caution">
    <text evidence="2">The sequence shown here is derived from an EMBL/GenBank/DDBJ whole genome shotgun (WGS) entry which is preliminary data.</text>
</comment>
<evidence type="ECO:0000313" key="3">
    <source>
        <dbReference type="Proteomes" id="UP000051643"/>
    </source>
</evidence>
<protein>
    <submittedName>
        <fullName evidence="2">NmrA family transcriptional regulator</fullName>
    </submittedName>
</protein>
<keyword evidence="3" id="KW-1185">Reference proteome</keyword>
<evidence type="ECO:0000313" key="2">
    <source>
        <dbReference type="EMBL" id="KRG27097.1"/>
    </source>
</evidence>
<gene>
    <name evidence="2" type="ORF">APR42_12720</name>
</gene>
<dbReference type="Gene3D" id="3.90.25.10">
    <property type="entry name" value="UDP-galactose 4-epimerase, domain 1"/>
    <property type="match status" value="1"/>
</dbReference>
<dbReference type="CDD" id="cd05269">
    <property type="entry name" value="TMR_SDR_a"/>
    <property type="match status" value="1"/>
</dbReference>
<dbReference type="EMBL" id="LKTP01000038">
    <property type="protein sequence ID" value="KRG27097.1"/>
    <property type="molecule type" value="Genomic_DNA"/>
</dbReference>
<dbReference type="RefSeq" id="WP_057483263.1">
    <property type="nucleotide sequence ID" value="NZ_BMWR01000006.1"/>
</dbReference>
<feature type="domain" description="NmrA-like" evidence="1">
    <location>
        <begin position="2"/>
        <end position="284"/>
    </location>
</feature>
<dbReference type="InterPro" id="IPR036291">
    <property type="entry name" value="NAD(P)-bd_dom_sf"/>
</dbReference>
<dbReference type="SUPFAM" id="SSF51735">
    <property type="entry name" value="NAD(P)-binding Rossmann-fold domains"/>
    <property type="match status" value="1"/>
</dbReference>
<sequence length="289" mass="31969">MILVTGATGEFGKHAVQQLREKGVSTSDISVLSRSEEKAISYKEDGITVKTGDYTNYDSLVKAFEGVDKLLFVSSSEIENREAQHENVVRAAKSAGVKHIVYTSFMRNQERDNSAIAFLQDSHLKTENWIKESGIAYTFLQNATYLDMLPMFIGEQVLETGVIMQPAENGKSSLVLRQELAEAAAVVLTSEGHENKAYPLVNNQAISYYEVAETIAQISGKDITYQSPSPEEYQATLKTYGVPDEYIGLFTAFSVAQANGELEMSDNSLEKLLGRKPTTSTEFLTKIYV</sequence>
<dbReference type="Pfam" id="PF05368">
    <property type="entry name" value="NmrA"/>
    <property type="match status" value="1"/>
</dbReference>
<dbReference type="Gene3D" id="3.40.50.720">
    <property type="entry name" value="NAD(P)-binding Rossmann-like Domain"/>
    <property type="match status" value="1"/>
</dbReference>
<accession>A0A0Q9Z5K7</accession>
<dbReference type="PANTHER" id="PTHR47129:SF1">
    <property type="entry name" value="NMRA-LIKE DOMAIN-CONTAINING PROTEIN"/>
    <property type="match status" value="1"/>
</dbReference>
<name>A0A0Q9Z5K7_9FLAO</name>
<dbReference type="InterPro" id="IPR052718">
    <property type="entry name" value="NmrA-type_oxidoreductase"/>
</dbReference>
<dbReference type="OrthoDB" id="9780595at2"/>
<dbReference type="PANTHER" id="PTHR47129">
    <property type="entry name" value="QUINONE OXIDOREDUCTASE 2"/>
    <property type="match status" value="1"/>
</dbReference>
<organism evidence="2 3">
    <name type="scientific">Salegentibacter mishustinae</name>
    <dbReference type="NCBI Taxonomy" id="270918"/>
    <lineage>
        <taxon>Bacteria</taxon>
        <taxon>Pseudomonadati</taxon>
        <taxon>Bacteroidota</taxon>
        <taxon>Flavobacteriia</taxon>
        <taxon>Flavobacteriales</taxon>
        <taxon>Flavobacteriaceae</taxon>
        <taxon>Salegentibacter</taxon>
    </lineage>
</organism>
<evidence type="ECO:0000259" key="1">
    <source>
        <dbReference type="Pfam" id="PF05368"/>
    </source>
</evidence>
<dbReference type="STRING" id="270918.APR42_12720"/>
<dbReference type="AlphaFoldDB" id="A0A0Q9Z5K7"/>
<dbReference type="InterPro" id="IPR008030">
    <property type="entry name" value="NmrA-like"/>
</dbReference>